<evidence type="ECO:0000256" key="3">
    <source>
        <dbReference type="ARBA" id="ARBA00022692"/>
    </source>
</evidence>
<evidence type="ECO:0000256" key="5">
    <source>
        <dbReference type="ARBA" id="ARBA00023136"/>
    </source>
</evidence>
<keyword evidence="2" id="KW-1003">Cell membrane</keyword>
<dbReference type="EMBL" id="SCFR01000018">
    <property type="protein sequence ID" value="TFF65586.1"/>
    <property type="molecule type" value="Genomic_DNA"/>
</dbReference>
<evidence type="ECO:0000256" key="2">
    <source>
        <dbReference type="ARBA" id="ARBA00022475"/>
    </source>
</evidence>
<evidence type="ECO:0000256" key="1">
    <source>
        <dbReference type="ARBA" id="ARBA00004651"/>
    </source>
</evidence>
<evidence type="ECO:0000256" key="4">
    <source>
        <dbReference type="ARBA" id="ARBA00022989"/>
    </source>
</evidence>
<keyword evidence="3 7" id="KW-0812">Transmembrane</keyword>
<evidence type="ECO:0000256" key="6">
    <source>
        <dbReference type="ARBA" id="ARBA00038076"/>
    </source>
</evidence>
<feature type="transmembrane region" description="Helical" evidence="7">
    <location>
        <begin position="748"/>
        <end position="770"/>
    </location>
</feature>
<comment type="caution">
    <text evidence="9">The sequence shown here is derived from an EMBL/GenBank/DDBJ whole genome shotgun (WGS) entry which is preliminary data.</text>
</comment>
<feature type="transmembrane region" description="Helical" evidence="7">
    <location>
        <begin position="843"/>
        <end position="867"/>
    </location>
</feature>
<gene>
    <name evidence="9" type="ORF">EQF91_05565</name>
</gene>
<keyword evidence="10" id="KW-1185">Reference proteome</keyword>
<dbReference type="PANTHER" id="PTHR30572:SF4">
    <property type="entry name" value="ABC TRANSPORTER PERMEASE YTRF"/>
    <property type="match status" value="1"/>
</dbReference>
<sequence>MKIISKLSWRYIKKNKLRTILTLLGIIISISMITSIGNIAYSLIKENRSSYENVDGPYDFRIKESNSSEEMKANNLKNLGGIYKISRKYISRIHTKTSDLGIDNYIEFEHRNANEEFYNKYFPKDKLIEGKLPKNENEILVPFNLKYIAPGFDKIGNTVKLGVQESLKFDNFFDYNPTFNKNYINRMENKPLLKGKIEEKNYNKIDKSKLVNIDDIKKMTDVFNGEYKDYKIVGFIKEEVRDGNFLAHFDDENINRDKQICLFYGDILGFDNKIHDRFDLFGFFSNYDNLDENLDKLKEISKYDENTSDLNNRLVIRNDYIKLKDITQSRVLDTLFNVAITLIVVVSVAIVLFIYNIFTTNYFERLRDLGLLKVVGFTNLQLFKMVMLDSLFYFVVSVPLGYFVGNISMKIVFEIVNRIIRTTSIIFTNNINVHFSKEVLLVSVIVGFLVIFISNILSALFVFNKSPIDALNQVTKQKKKVYKPKKRRIINKLFGYDGFLASRNIDRNRKRFIMTTISISVSVVLFVVMSSIISLFDNDVVKSMENNQKNNIVLRTNKKFSRNLVSDISKINGINITEEKDLIELRGNIKGKNVKTQSDVDYIRIEVLDDKIFDYQFGKDEQNVITNIKNSAENSEAFSIEIIPIKVIYDKEGLKHEQELVKNSATNLHVKNIKNSDDTRQYVLYIRRSNIEQISKLEKNALSAQTEIGIYRTKFDNETSYEFSSIMTKYPKTSSVSLIFPVIKIARLFVYGFIGLICAIGALNIINSTYSNTLTRRREFALIKAVGIKEKRLRKIVLLENLLSVIIASVISVVFSLIIFYIMYGQLLSGLPILYSKELLKTFSISFGTWGLGVLIASILIYISVIIPYNRISKENITEILK</sequence>
<protein>
    <submittedName>
        <fullName evidence="9">FtsX-like permease family protein</fullName>
    </submittedName>
</protein>
<dbReference type="InterPro" id="IPR003838">
    <property type="entry name" value="ABC3_permease_C"/>
</dbReference>
<dbReference type="AlphaFoldDB" id="A0A4R9C3J1"/>
<evidence type="ECO:0000313" key="10">
    <source>
        <dbReference type="Proteomes" id="UP000297454"/>
    </source>
</evidence>
<feature type="transmembrane region" description="Helical" evidence="7">
    <location>
        <begin position="798"/>
        <end position="823"/>
    </location>
</feature>
<feature type="domain" description="ABC3 transporter permease C-terminal" evidence="8">
    <location>
        <begin position="753"/>
        <end position="877"/>
    </location>
</feature>
<keyword evidence="5 7" id="KW-0472">Membrane</keyword>
<dbReference type="GO" id="GO:0022857">
    <property type="term" value="F:transmembrane transporter activity"/>
    <property type="evidence" value="ECO:0007669"/>
    <property type="project" value="TreeGrafter"/>
</dbReference>
<accession>A0A4R9C3J1</accession>
<dbReference type="RefSeq" id="WP_134744258.1">
    <property type="nucleotide sequence ID" value="NZ_CP119761.1"/>
</dbReference>
<evidence type="ECO:0000256" key="7">
    <source>
        <dbReference type="SAM" id="Phobius"/>
    </source>
</evidence>
<dbReference type="GO" id="GO:0005886">
    <property type="term" value="C:plasma membrane"/>
    <property type="evidence" value="ECO:0007669"/>
    <property type="project" value="UniProtKB-SubCell"/>
</dbReference>
<feature type="transmembrane region" description="Helical" evidence="7">
    <location>
        <begin position="391"/>
        <end position="413"/>
    </location>
</feature>
<dbReference type="PANTHER" id="PTHR30572">
    <property type="entry name" value="MEMBRANE COMPONENT OF TRANSPORTER-RELATED"/>
    <property type="match status" value="1"/>
</dbReference>
<dbReference type="InterPro" id="IPR050250">
    <property type="entry name" value="Macrolide_Exporter_MacB"/>
</dbReference>
<feature type="transmembrane region" description="Helical" evidence="7">
    <location>
        <begin position="335"/>
        <end position="358"/>
    </location>
</feature>
<organism evidence="9 10">
    <name type="scientific">Helcococcus ovis</name>
    <dbReference type="NCBI Taxonomy" id="72026"/>
    <lineage>
        <taxon>Bacteria</taxon>
        <taxon>Bacillati</taxon>
        <taxon>Bacillota</taxon>
        <taxon>Tissierellia</taxon>
        <taxon>Tissierellales</taxon>
        <taxon>Peptoniphilaceae</taxon>
        <taxon>Helcococcus</taxon>
    </lineage>
</organism>
<dbReference type="Pfam" id="PF02687">
    <property type="entry name" value="FtsX"/>
    <property type="match status" value="2"/>
</dbReference>
<reference evidence="9 10" key="1">
    <citation type="submission" date="2019-01" db="EMBL/GenBank/DDBJ databases">
        <title>Draft Genome Sequences of Helcococcus ovis Strains Isolated from the Uterus and Vagina of Dairy Cows with Metritis.</title>
        <authorList>
            <person name="Cunha F."/>
            <person name="Jeon S.J."/>
            <person name="Kutzer P."/>
            <person name="Galvao K.N."/>
        </authorList>
    </citation>
    <scope>NUCLEOTIDE SEQUENCE [LARGE SCALE GENOMIC DNA]</scope>
    <source>
        <strain evidence="9 10">KG-37</strain>
    </source>
</reference>
<evidence type="ECO:0000259" key="8">
    <source>
        <dbReference type="Pfam" id="PF02687"/>
    </source>
</evidence>
<comment type="similarity">
    <text evidence="6">Belongs to the ABC-4 integral membrane protein family.</text>
</comment>
<feature type="domain" description="ABC3 transporter permease C-terminal" evidence="8">
    <location>
        <begin position="341"/>
        <end position="467"/>
    </location>
</feature>
<comment type="subcellular location">
    <subcellularLocation>
        <location evidence="1">Cell membrane</location>
        <topology evidence="1">Multi-pass membrane protein</topology>
    </subcellularLocation>
</comment>
<proteinExistence type="inferred from homology"/>
<dbReference type="Proteomes" id="UP000297454">
    <property type="component" value="Unassembled WGS sequence"/>
</dbReference>
<keyword evidence="4 7" id="KW-1133">Transmembrane helix</keyword>
<evidence type="ECO:0000313" key="9">
    <source>
        <dbReference type="EMBL" id="TFF65586.1"/>
    </source>
</evidence>
<feature type="transmembrane region" description="Helical" evidence="7">
    <location>
        <begin position="439"/>
        <end position="463"/>
    </location>
</feature>
<name>A0A4R9C3J1_9FIRM</name>
<feature type="transmembrane region" description="Helical" evidence="7">
    <location>
        <begin position="20"/>
        <end position="44"/>
    </location>
</feature>
<feature type="transmembrane region" description="Helical" evidence="7">
    <location>
        <begin position="512"/>
        <end position="536"/>
    </location>
</feature>